<accession>A0ABS0AD00</accession>
<proteinExistence type="predicted"/>
<reference evidence="2 3" key="1">
    <citation type="submission" date="2012-09" db="EMBL/GenBank/DDBJ databases">
        <title>Genome Sequence of alkane-degrading Bacterium Alcanivorax venustensis ISO4.</title>
        <authorList>
            <person name="Lai Q."/>
            <person name="Shao Z."/>
        </authorList>
    </citation>
    <scope>NUCLEOTIDE SEQUENCE [LARGE SCALE GENOMIC DNA]</scope>
    <source>
        <strain evidence="2 3">ISO4</strain>
    </source>
</reference>
<organism evidence="2 3">
    <name type="scientific">Alloalcanivorax venustensis ISO4</name>
    <dbReference type="NCBI Taxonomy" id="1177184"/>
    <lineage>
        <taxon>Bacteria</taxon>
        <taxon>Pseudomonadati</taxon>
        <taxon>Pseudomonadota</taxon>
        <taxon>Gammaproteobacteria</taxon>
        <taxon>Oceanospirillales</taxon>
        <taxon>Alcanivoracaceae</taxon>
        <taxon>Alloalcanivorax</taxon>
    </lineage>
</organism>
<evidence type="ECO:0000313" key="2">
    <source>
        <dbReference type="EMBL" id="MBF5052018.1"/>
    </source>
</evidence>
<dbReference type="RefSeq" id="WP_194855113.1">
    <property type="nucleotide sequence ID" value="NZ_ARXR01000003.1"/>
</dbReference>
<comment type="caution">
    <text evidence="2">The sequence shown here is derived from an EMBL/GenBank/DDBJ whole genome shotgun (WGS) entry which is preliminary data.</text>
</comment>
<protein>
    <submittedName>
        <fullName evidence="2">Plasmid stabilization system protein</fullName>
    </submittedName>
</protein>
<keyword evidence="3" id="KW-1185">Reference proteome</keyword>
<evidence type="ECO:0000313" key="3">
    <source>
        <dbReference type="Proteomes" id="UP000644441"/>
    </source>
</evidence>
<sequence>MHYRLSAAARADIIDILAWTHEQFGEAARKRYEALIVTGLRDIAHQPARPGSLERPELGEEVHSWHLALSRDRARMDTGIVRRPRHFLIYRRLDSECVVVGRVLHDAMELAHHLDPDQVRE</sequence>
<gene>
    <name evidence="2" type="ORF">ISO4_00620</name>
</gene>
<dbReference type="Proteomes" id="UP000644441">
    <property type="component" value="Unassembled WGS sequence"/>
</dbReference>
<name>A0ABS0AD00_9GAMM</name>
<dbReference type="EMBL" id="ARXR01000003">
    <property type="protein sequence ID" value="MBF5052018.1"/>
    <property type="molecule type" value="Genomic_DNA"/>
</dbReference>
<dbReference type="Pfam" id="PF05016">
    <property type="entry name" value="ParE_toxin"/>
    <property type="match status" value="1"/>
</dbReference>
<keyword evidence="1" id="KW-1277">Toxin-antitoxin system</keyword>
<dbReference type="InterPro" id="IPR007712">
    <property type="entry name" value="RelE/ParE_toxin"/>
</dbReference>
<dbReference type="InterPro" id="IPR035093">
    <property type="entry name" value="RelE/ParE_toxin_dom_sf"/>
</dbReference>
<dbReference type="Gene3D" id="3.30.2310.20">
    <property type="entry name" value="RelE-like"/>
    <property type="match status" value="1"/>
</dbReference>
<evidence type="ECO:0000256" key="1">
    <source>
        <dbReference type="ARBA" id="ARBA00022649"/>
    </source>
</evidence>